<gene>
    <name evidence="3" type="primary">MAS2_3</name>
    <name evidence="3" type="ORF">SLS62_009199</name>
</gene>
<name>A0AAN9UF55_9PEZI</name>
<dbReference type="Proteomes" id="UP001320420">
    <property type="component" value="Unassembled WGS sequence"/>
</dbReference>
<feature type="region of interest" description="Disordered" evidence="1">
    <location>
        <begin position="252"/>
        <end position="271"/>
    </location>
</feature>
<accession>A0AAN9UF55</accession>
<keyword evidence="2" id="KW-1133">Transmembrane helix</keyword>
<sequence length="482" mass="54586">MPTRGPQDLGSHPFGGRMDSRWEQLTRLFSNEAKTEAITTTRPHMDMDLRERLSHYGHQIMRRLDRRIFLISAVALFGITVVILELAHLQPIRAAVDMVQGDNPDPAQIEPEYCTTWPVDPDNRTYIPTPREGDTTQPLKSIAPEGGWKKPEAIKVVGLIFYGRRRNVDVLDCYLLQNLVINGGYLDEVRFIKHTKQKKDLAYLDQLVSQREDYHIVDVGSCEGGDYSCMWDKSTEISTEPSFPAAETWRQSEKPIYPPPSNSSNASEPTAEDVMFPRTPYRGHTWLSISNDSYDLLRTPMGTNLQQQDGPASPFGNGWRSWAIAAQQHYSLLINLERNEIARYFFGNPIPYPGGKNIDGASSAPASGNNTDIQSTPGAEQLYDTQYVRYNLNFVAIWGHDVKAALPMPGDDEQSLTVTVPKRLKRPVAIDTRAVVSHFSFYPQFEGMKETDLLDRYRAYANEMVCKPDNRKSPFDSRCKGF</sequence>
<comment type="caution">
    <text evidence="3">The sequence shown here is derived from an EMBL/GenBank/DDBJ whole genome shotgun (WGS) entry which is preliminary data.</text>
</comment>
<dbReference type="AlphaFoldDB" id="A0AAN9UF55"/>
<proteinExistence type="predicted"/>
<keyword evidence="2" id="KW-0472">Membrane</keyword>
<dbReference type="EMBL" id="JAKJXP020000093">
    <property type="protein sequence ID" value="KAK7747144.1"/>
    <property type="molecule type" value="Genomic_DNA"/>
</dbReference>
<organism evidence="3 4">
    <name type="scientific">Diatrype stigma</name>
    <dbReference type="NCBI Taxonomy" id="117547"/>
    <lineage>
        <taxon>Eukaryota</taxon>
        <taxon>Fungi</taxon>
        <taxon>Dikarya</taxon>
        <taxon>Ascomycota</taxon>
        <taxon>Pezizomycotina</taxon>
        <taxon>Sordariomycetes</taxon>
        <taxon>Xylariomycetidae</taxon>
        <taxon>Xylariales</taxon>
        <taxon>Diatrypaceae</taxon>
        <taxon>Diatrype</taxon>
    </lineage>
</organism>
<reference evidence="3 4" key="1">
    <citation type="submission" date="2024-02" db="EMBL/GenBank/DDBJ databases">
        <title>De novo assembly and annotation of 12 fungi associated with fruit tree decline syndrome in Ontario, Canada.</title>
        <authorList>
            <person name="Sulman M."/>
            <person name="Ellouze W."/>
            <person name="Ilyukhin E."/>
        </authorList>
    </citation>
    <scope>NUCLEOTIDE SEQUENCE [LARGE SCALE GENOMIC DNA]</scope>
    <source>
        <strain evidence="3 4">M11/M66-122</strain>
    </source>
</reference>
<keyword evidence="4" id="KW-1185">Reference proteome</keyword>
<evidence type="ECO:0000256" key="2">
    <source>
        <dbReference type="SAM" id="Phobius"/>
    </source>
</evidence>
<evidence type="ECO:0000313" key="4">
    <source>
        <dbReference type="Proteomes" id="UP001320420"/>
    </source>
</evidence>
<protein>
    <submittedName>
        <fullName evidence="3">Mitochondrial-processing peptidase subunit alpha</fullName>
    </submittedName>
</protein>
<feature type="transmembrane region" description="Helical" evidence="2">
    <location>
        <begin position="68"/>
        <end position="89"/>
    </location>
</feature>
<evidence type="ECO:0000313" key="3">
    <source>
        <dbReference type="EMBL" id="KAK7747144.1"/>
    </source>
</evidence>
<evidence type="ECO:0000256" key="1">
    <source>
        <dbReference type="SAM" id="MobiDB-lite"/>
    </source>
</evidence>
<keyword evidence="2" id="KW-0812">Transmembrane</keyword>